<keyword evidence="4" id="KW-0472">Membrane</keyword>
<dbReference type="AlphaFoldDB" id="A0A4R5MPP4"/>
<reference evidence="6 7" key="1">
    <citation type="submission" date="2019-02" db="EMBL/GenBank/DDBJ databases">
        <title>Pedobacter sp. nov., a novel speices isolated from soil of pinguins habitat in Antarcitica.</title>
        <authorList>
            <person name="He R.-H."/>
        </authorList>
    </citation>
    <scope>NUCLEOTIDE SEQUENCE [LARGE SCALE GENOMIC DNA]</scope>
    <source>
        <strain evidence="6 7">E01020</strain>
    </source>
</reference>
<proteinExistence type="predicted"/>
<comment type="caution">
    <text evidence="6">The sequence shown here is derived from an EMBL/GenBank/DDBJ whole genome shotgun (WGS) entry which is preliminary data.</text>
</comment>
<evidence type="ECO:0000313" key="6">
    <source>
        <dbReference type="EMBL" id="TDG37764.1"/>
    </source>
</evidence>
<dbReference type="GO" id="GO:0015288">
    <property type="term" value="F:porin activity"/>
    <property type="evidence" value="ECO:0007669"/>
    <property type="project" value="TreeGrafter"/>
</dbReference>
<evidence type="ECO:0000313" key="7">
    <source>
        <dbReference type="Proteomes" id="UP000295668"/>
    </source>
</evidence>
<keyword evidence="2" id="KW-1134">Transmembrane beta strand</keyword>
<dbReference type="OrthoDB" id="581172at2"/>
<organism evidence="6 7">
    <name type="scientific">Pedobacter changchengzhani</name>
    <dbReference type="NCBI Taxonomy" id="2529274"/>
    <lineage>
        <taxon>Bacteria</taxon>
        <taxon>Pseudomonadati</taxon>
        <taxon>Bacteroidota</taxon>
        <taxon>Sphingobacteriia</taxon>
        <taxon>Sphingobacteriales</taxon>
        <taxon>Sphingobacteriaceae</taxon>
        <taxon>Pedobacter</taxon>
    </lineage>
</organism>
<dbReference type="EMBL" id="SJCY01000001">
    <property type="protein sequence ID" value="TDG37764.1"/>
    <property type="molecule type" value="Genomic_DNA"/>
</dbReference>
<protein>
    <recommendedName>
        <fullName evidence="8">TolC family protein</fullName>
    </recommendedName>
</protein>
<evidence type="ECO:0000256" key="1">
    <source>
        <dbReference type="ARBA" id="ARBA00004442"/>
    </source>
</evidence>
<dbReference type="InterPro" id="IPR051906">
    <property type="entry name" value="TolC-like"/>
</dbReference>
<evidence type="ECO:0000256" key="4">
    <source>
        <dbReference type="ARBA" id="ARBA00023136"/>
    </source>
</evidence>
<keyword evidence="3" id="KW-0812">Transmembrane</keyword>
<dbReference type="PANTHER" id="PTHR30026:SF20">
    <property type="entry name" value="OUTER MEMBRANE PROTEIN TOLC"/>
    <property type="match status" value="1"/>
</dbReference>
<dbReference type="PANTHER" id="PTHR30026">
    <property type="entry name" value="OUTER MEMBRANE PROTEIN TOLC"/>
    <property type="match status" value="1"/>
</dbReference>
<dbReference type="Proteomes" id="UP000295668">
    <property type="component" value="Unassembled WGS sequence"/>
</dbReference>
<evidence type="ECO:0000256" key="3">
    <source>
        <dbReference type="ARBA" id="ARBA00022692"/>
    </source>
</evidence>
<dbReference type="Gene3D" id="1.20.1600.10">
    <property type="entry name" value="Outer membrane efflux proteins (OEP)"/>
    <property type="match status" value="1"/>
</dbReference>
<accession>A0A4R5MPP4</accession>
<gene>
    <name evidence="6" type="ORF">EZJ43_01325</name>
</gene>
<evidence type="ECO:0000256" key="2">
    <source>
        <dbReference type="ARBA" id="ARBA00022452"/>
    </source>
</evidence>
<name>A0A4R5MPP4_9SPHI</name>
<sequence>MFGWVMNCGGRLMVSRQIFIRHQKPKRKEQMKSKFFFSLLFLLINVAAQGKNLQDTLFYKNFLSIVKAYHPIAQQANLLSGLAQAKRTKALGGFDPKIEAEFDQKYFNGTRYYSFFTPQLKLPLWYGVELKGSYSTADGVYLNPESKLPKEGLAYAGISFNLGKGLFIDERRADLKKAQIFAESYKNEGAIALNDLFLDAGTQYIDWQTKYKLVKVYQNALKLAKERQRAVILSVKNGDKPAIDSVEALLTVRQREISLQEANLDFKSSQQLLSDFLWRNNNQNIDANKLEIVPQDLFIQPVDVNGGISDNPKLLNYDFKIKELNIERKLKADNLKPELKVQLGLLNEGKTFIGPINSAYYQNNNKVNVGFSFPLTLAKARGDLAETKIKIKQTELAQIDLRNQLTNKITQNNFEIATLESQIKLLQSTYTFSNQLLTGEETKFKLGESSLFLINSRENKLIEVTEKLLNTEFKLHKAKIKNLWILGNIGGSIDDEPDVNLLK</sequence>
<dbReference type="GO" id="GO:0009279">
    <property type="term" value="C:cell outer membrane"/>
    <property type="evidence" value="ECO:0007669"/>
    <property type="project" value="UniProtKB-SubCell"/>
</dbReference>
<comment type="subcellular location">
    <subcellularLocation>
        <location evidence="1">Cell outer membrane</location>
    </subcellularLocation>
</comment>
<keyword evidence="7" id="KW-1185">Reference proteome</keyword>
<keyword evidence="5" id="KW-0998">Cell outer membrane</keyword>
<dbReference type="GO" id="GO:0015562">
    <property type="term" value="F:efflux transmembrane transporter activity"/>
    <property type="evidence" value="ECO:0007669"/>
    <property type="project" value="InterPro"/>
</dbReference>
<evidence type="ECO:0000256" key="5">
    <source>
        <dbReference type="ARBA" id="ARBA00023237"/>
    </source>
</evidence>
<dbReference type="SUPFAM" id="SSF56954">
    <property type="entry name" value="Outer membrane efflux proteins (OEP)"/>
    <property type="match status" value="1"/>
</dbReference>
<dbReference type="GO" id="GO:1990281">
    <property type="term" value="C:efflux pump complex"/>
    <property type="evidence" value="ECO:0007669"/>
    <property type="project" value="TreeGrafter"/>
</dbReference>
<evidence type="ECO:0008006" key="8">
    <source>
        <dbReference type="Google" id="ProtNLM"/>
    </source>
</evidence>